<name>A0A2P6MRY0_9EUKA</name>
<dbReference type="GO" id="GO:0016433">
    <property type="term" value="F:rRNA (adenine) methyltransferase activity"/>
    <property type="evidence" value="ECO:0007669"/>
    <property type="project" value="TreeGrafter"/>
</dbReference>
<dbReference type="HAMAP" id="MF_03044">
    <property type="entry name" value="BMT2"/>
    <property type="match status" value="1"/>
</dbReference>
<dbReference type="EC" id="2.1.1.-" evidence="4"/>
<comment type="similarity">
    <text evidence="4">Belongs to the BMT2 family.</text>
</comment>
<dbReference type="OrthoDB" id="5954793at2759"/>
<feature type="binding site" evidence="4">
    <location>
        <position position="171"/>
    </location>
    <ligand>
        <name>S-adenosyl-L-methionine</name>
        <dbReference type="ChEBI" id="CHEBI:59789"/>
    </ligand>
</feature>
<dbReference type="PANTHER" id="PTHR21008">
    <property type="entry name" value="S-ADENOSYLMETHIONINE SENSOR UPSTREAM OF MTORC1-RELATED"/>
    <property type="match status" value="1"/>
</dbReference>
<feature type="region of interest" description="Disordered" evidence="5">
    <location>
        <begin position="1"/>
        <end position="41"/>
    </location>
</feature>
<dbReference type="STRING" id="1890364.A0A2P6MRY0"/>
<keyword evidence="7" id="KW-1185">Reference proteome</keyword>
<dbReference type="PANTHER" id="PTHR21008:SF1">
    <property type="entry name" value="25S RRNA (ADENINE(2142)-N(1))-METHYLTRANSFERASE"/>
    <property type="match status" value="1"/>
</dbReference>
<keyword evidence="1 4" id="KW-0489">Methyltransferase</keyword>
<dbReference type="EMBL" id="MDYQ01000463">
    <property type="protein sequence ID" value="PRP74461.1"/>
    <property type="molecule type" value="Genomic_DNA"/>
</dbReference>
<evidence type="ECO:0000256" key="3">
    <source>
        <dbReference type="ARBA" id="ARBA00022691"/>
    </source>
</evidence>
<evidence type="ECO:0000313" key="6">
    <source>
        <dbReference type="EMBL" id="PRP74461.1"/>
    </source>
</evidence>
<sequence>MSDQGGTKRPAEGNHEVDNRQKKKKKKKHVVNHKPITVTKEQETIKKMLKEKSDGGKISKSDKKKGHQILITEFHALQKQLEKSIDRKSQLTSDPKDEEDHLLQETEAEITRVRDRLDALGGLPVYQSMSIRGEKKSANSTTTPWITNKLTELKKKGGFTDDRPMRLLDVGALHFNYPQKWIHCTAIDLNPTTPQIHRLDFLSVTLDGEEEKSEGLVGFKEEEKDQEEDEGEKKCPISTAPKSYDVVCLSLVVNFVGDPRKRGKMLMKSCSLLKMGGHCALVLPLPCVENSRYCSDEILGEIMDKLGMEQKTEHKSKKLVYTFYEKTKETPTESNMSGLFARKIVRKGEERNNFAILF</sequence>
<dbReference type="AlphaFoldDB" id="A0A2P6MRY0"/>
<dbReference type="InterPro" id="IPR029063">
    <property type="entry name" value="SAM-dependent_MTases_sf"/>
</dbReference>
<feature type="compositionally biased region" description="Basic and acidic residues" evidence="5">
    <location>
        <begin position="9"/>
        <end position="20"/>
    </location>
</feature>
<feature type="compositionally biased region" description="Basic residues" evidence="5">
    <location>
        <begin position="21"/>
        <end position="32"/>
    </location>
</feature>
<comment type="function">
    <text evidence="4">Probable S-adenosyl-L-methionine-dependent methyltransferase.</text>
</comment>
<evidence type="ECO:0000313" key="7">
    <source>
        <dbReference type="Proteomes" id="UP000241769"/>
    </source>
</evidence>
<dbReference type="Gene3D" id="3.40.50.150">
    <property type="entry name" value="Vaccinia Virus protein VP39"/>
    <property type="match status" value="1"/>
</dbReference>
<organism evidence="6 7">
    <name type="scientific">Planoprotostelium fungivorum</name>
    <dbReference type="NCBI Taxonomy" id="1890364"/>
    <lineage>
        <taxon>Eukaryota</taxon>
        <taxon>Amoebozoa</taxon>
        <taxon>Evosea</taxon>
        <taxon>Variosea</taxon>
        <taxon>Cavosteliida</taxon>
        <taxon>Cavosteliaceae</taxon>
        <taxon>Planoprotostelium</taxon>
    </lineage>
</organism>
<keyword evidence="3 4" id="KW-0949">S-adenosyl-L-methionine</keyword>
<dbReference type="Pfam" id="PF11968">
    <property type="entry name" value="Bmt2"/>
    <property type="match status" value="2"/>
</dbReference>
<dbReference type="GO" id="GO:0005730">
    <property type="term" value="C:nucleolus"/>
    <property type="evidence" value="ECO:0007669"/>
    <property type="project" value="TreeGrafter"/>
</dbReference>
<accession>A0A2P6MRY0</accession>
<evidence type="ECO:0000256" key="4">
    <source>
        <dbReference type="HAMAP-Rule" id="MF_03044"/>
    </source>
</evidence>
<feature type="binding site" evidence="4">
    <location>
        <position position="188"/>
    </location>
    <ligand>
        <name>S-adenosyl-L-methionine</name>
        <dbReference type="ChEBI" id="CHEBI:59789"/>
    </ligand>
</feature>
<evidence type="ECO:0000256" key="1">
    <source>
        <dbReference type="ARBA" id="ARBA00022603"/>
    </source>
</evidence>
<protein>
    <recommendedName>
        <fullName evidence="4">Probable methyltransferase BMT2 homolog</fullName>
        <ecNumber evidence="4">2.1.1.-</ecNumber>
    </recommendedName>
</protein>
<proteinExistence type="inferred from homology"/>
<dbReference type="InterPro" id="IPR021867">
    <property type="entry name" value="Bmt2/SAMTOR"/>
</dbReference>
<keyword evidence="2 4" id="KW-0808">Transferase</keyword>
<reference evidence="6 7" key="1">
    <citation type="journal article" date="2018" name="Genome Biol. Evol.">
        <title>Multiple Roots of Fruiting Body Formation in Amoebozoa.</title>
        <authorList>
            <person name="Hillmann F."/>
            <person name="Forbes G."/>
            <person name="Novohradska S."/>
            <person name="Ferling I."/>
            <person name="Riege K."/>
            <person name="Groth M."/>
            <person name="Westermann M."/>
            <person name="Marz M."/>
            <person name="Spaller T."/>
            <person name="Winckler T."/>
            <person name="Schaap P."/>
            <person name="Glockner G."/>
        </authorList>
    </citation>
    <scope>NUCLEOTIDE SEQUENCE [LARGE SCALE GENOMIC DNA]</scope>
    <source>
        <strain evidence="6 7">Jena</strain>
    </source>
</reference>
<dbReference type="Proteomes" id="UP000241769">
    <property type="component" value="Unassembled WGS sequence"/>
</dbReference>
<gene>
    <name evidence="6" type="ORF">PROFUN_06590</name>
</gene>
<dbReference type="InParanoid" id="A0A2P6MRY0"/>
<evidence type="ECO:0000256" key="5">
    <source>
        <dbReference type="SAM" id="MobiDB-lite"/>
    </source>
</evidence>
<comment type="caution">
    <text evidence="6">The sequence shown here is derived from an EMBL/GenBank/DDBJ whole genome shotgun (WGS) entry which is preliminary data.</text>
</comment>
<evidence type="ECO:0000256" key="2">
    <source>
        <dbReference type="ARBA" id="ARBA00022679"/>
    </source>
</evidence>